<evidence type="ECO:0000256" key="1">
    <source>
        <dbReference type="SAM" id="MobiDB-lite"/>
    </source>
</evidence>
<evidence type="ECO:0000313" key="2">
    <source>
        <dbReference type="EMBL" id="KAK6635431.1"/>
    </source>
</evidence>
<dbReference type="Proteomes" id="UP001359485">
    <property type="component" value="Unassembled WGS sequence"/>
</dbReference>
<gene>
    <name evidence="2" type="ORF">RUM44_000682</name>
</gene>
<name>A0ABR1B8B6_POLSC</name>
<sequence>MDSFKCQVRVVNVCPREEFPPERTEMGRKYSKRSRRYSSTTIFPSGTHHLYLPALDALVYRGEAFKSENISGWWEDEEEEEEEEEAKENFGHKNESSF</sequence>
<feature type="region of interest" description="Disordered" evidence="1">
    <location>
        <begin position="72"/>
        <end position="98"/>
    </location>
</feature>
<organism evidence="2 3">
    <name type="scientific">Polyplax serrata</name>
    <name type="common">Common mouse louse</name>
    <dbReference type="NCBI Taxonomy" id="468196"/>
    <lineage>
        <taxon>Eukaryota</taxon>
        <taxon>Metazoa</taxon>
        <taxon>Ecdysozoa</taxon>
        <taxon>Arthropoda</taxon>
        <taxon>Hexapoda</taxon>
        <taxon>Insecta</taxon>
        <taxon>Pterygota</taxon>
        <taxon>Neoptera</taxon>
        <taxon>Paraneoptera</taxon>
        <taxon>Psocodea</taxon>
        <taxon>Troctomorpha</taxon>
        <taxon>Phthiraptera</taxon>
        <taxon>Anoplura</taxon>
        <taxon>Polyplacidae</taxon>
        <taxon>Polyplax</taxon>
    </lineage>
</organism>
<protein>
    <submittedName>
        <fullName evidence="2">Uncharacterized protein</fullName>
    </submittedName>
</protein>
<feature type="compositionally biased region" description="Acidic residues" evidence="1">
    <location>
        <begin position="74"/>
        <end position="86"/>
    </location>
</feature>
<keyword evidence="3" id="KW-1185">Reference proteome</keyword>
<dbReference type="EMBL" id="JAWJWF010000003">
    <property type="protein sequence ID" value="KAK6635431.1"/>
    <property type="molecule type" value="Genomic_DNA"/>
</dbReference>
<evidence type="ECO:0000313" key="3">
    <source>
        <dbReference type="Proteomes" id="UP001359485"/>
    </source>
</evidence>
<feature type="compositionally biased region" description="Basic and acidic residues" evidence="1">
    <location>
        <begin position="87"/>
        <end position="98"/>
    </location>
</feature>
<accession>A0ABR1B8B6</accession>
<reference evidence="2 3" key="1">
    <citation type="submission" date="2023-09" db="EMBL/GenBank/DDBJ databases">
        <title>Genomes of two closely related lineages of the louse Polyplax serrata with different host specificities.</title>
        <authorList>
            <person name="Martinu J."/>
            <person name="Tarabai H."/>
            <person name="Stefka J."/>
            <person name="Hypsa V."/>
        </authorList>
    </citation>
    <scope>NUCLEOTIDE SEQUENCE [LARGE SCALE GENOMIC DNA]</scope>
    <source>
        <strain evidence="2">98ZLc_SE</strain>
    </source>
</reference>
<comment type="caution">
    <text evidence="2">The sequence shown here is derived from an EMBL/GenBank/DDBJ whole genome shotgun (WGS) entry which is preliminary data.</text>
</comment>
<proteinExistence type="predicted"/>